<reference evidence="3" key="1">
    <citation type="submission" date="2010-05" db="EMBL/GenBank/DDBJ databases">
        <title>The draft genome of Desulfonatronospira thiodismutans ASO3-1.</title>
        <authorList>
            <consortium name="US DOE Joint Genome Institute (JGI-PGF)"/>
            <person name="Lucas S."/>
            <person name="Copeland A."/>
            <person name="Lapidus A."/>
            <person name="Cheng J.-F."/>
            <person name="Bruce D."/>
            <person name="Goodwin L."/>
            <person name="Pitluck S."/>
            <person name="Chertkov O."/>
            <person name="Brettin T."/>
            <person name="Detter J.C."/>
            <person name="Han C."/>
            <person name="Land M.L."/>
            <person name="Hauser L."/>
            <person name="Kyrpides N."/>
            <person name="Mikhailova N."/>
            <person name="Muyzer G."/>
            <person name="Woyke T."/>
        </authorList>
    </citation>
    <scope>NUCLEOTIDE SEQUENCE [LARGE SCALE GENOMIC DNA]</scope>
    <source>
        <strain evidence="3">ASO3-1</strain>
    </source>
</reference>
<sequence>MTDNRDGSAGSSGLELVVSEDRMSVKVKNYSPPPGTQSNLSLEDIYAELARLDVLLKPDEGLLNNILLRSWSGSPIKDMTIMTGIMPRKKGASFFEPRGNLSLPVFKGTLIGVYARAEQDQSGKNVFGRPVPPHKLDQEYYQEMVLGSGCKLDSKSGGVLAKGYGLVQMDPGKIDVKPLFRIVGEKSRIVSIIFPRDYYELEIQIEQLLKALTDMKVAESMVEQNAIETALENAHKTQSPQIAVVARGTPAKYGRNGYFELASSLQQEEVDDSDVTRRVDYRERSVYRSVAEGTVLGRIHQATPGRDGQDVFGNVIPGRDGKECPLGPGENVRLDPSTGELVAESAGLVLFQEKQVSVLDFLQVNGDVALSTGNIKLNKGSLEVMGTVRDTFSVRCPEHLIVHKNIEDAQVLAGGNIEVQGGVVMKGSGYIKVKGSLRCKFAENANIMAVGQVSFANNLTNCTVVCKDRVVSQGKGKVMGGKITAEKGMEVRELGSSYGVRTEVNIGLVPEELQSLLDQKKELKKHKDEINKKISSFDLKKSTPEQKKVIKEIMNVYSTIQERLLETERQLEEKREEFKKSTSLVLKVTDTVYPGTVITISGKTVQVQKEQKACKFYYDPVEDRVAWS</sequence>
<keyword evidence="1" id="KW-0175">Coiled coil</keyword>
<dbReference type="Pfam" id="PF20250">
    <property type="entry name" value="FapA_N"/>
    <property type="match status" value="1"/>
</dbReference>
<name>D6ST43_9BACT</name>
<dbReference type="InterPro" id="IPR046866">
    <property type="entry name" value="FapA_N"/>
</dbReference>
<dbReference type="InterPro" id="IPR005646">
    <property type="entry name" value="FapA"/>
</dbReference>
<dbReference type="OrthoDB" id="9775837at2"/>
<feature type="domain" description="Flagellar Assembly Protein A N-terminal region" evidence="2">
    <location>
        <begin position="198"/>
        <end position="353"/>
    </location>
</feature>
<protein>
    <recommendedName>
        <fullName evidence="2">Flagellar Assembly Protein A N-terminal region domain-containing protein</fullName>
    </recommendedName>
</protein>
<evidence type="ECO:0000256" key="1">
    <source>
        <dbReference type="SAM" id="Coils"/>
    </source>
</evidence>
<gene>
    <name evidence="3" type="ORF">Dthio_PD1198</name>
</gene>
<dbReference type="RefSeq" id="WP_008871208.1">
    <property type="nucleotide sequence ID" value="NZ_ACJN02000003.1"/>
</dbReference>
<dbReference type="EMBL" id="ACJN02000003">
    <property type="protein sequence ID" value="EFI33859.1"/>
    <property type="molecule type" value="Genomic_DNA"/>
</dbReference>
<dbReference type="InterPro" id="IPR046865">
    <property type="entry name" value="FapA_b_solenoid"/>
</dbReference>
<accession>D6ST43</accession>
<feature type="coiled-coil region" evidence="1">
    <location>
        <begin position="557"/>
        <end position="584"/>
    </location>
</feature>
<keyword evidence="4" id="KW-1185">Reference proteome</keyword>
<evidence type="ECO:0000259" key="2">
    <source>
        <dbReference type="Pfam" id="PF20250"/>
    </source>
</evidence>
<dbReference type="Pfam" id="PF03961">
    <property type="entry name" value="FapA"/>
    <property type="match status" value="1"/>
</dbReference>
<dbReference type="AlphaFoldDB" id="D6ST43"/>
<evidence type="ECO:0000313" key="4">
    <source>
        <dbReference type="Proteomes" id="UP000005496"/>
    </source>
</evidence>
<proteinExistence type="predicted"/>
<dbReference type="PANTHER" id="PTHR38032">
    <property type="entry name" value="POLYMERASE-RELATED"/>
    <property type="match status" value="1"/>
</dbReference>
<dbReference type="PANTHER" id="PTHR38032:SF1">
    <property type="entry name" value="RNA-BINDING PROTEIN KHPB N-TERMINAL DOMAIN-CONTAINING PROTEIN"/>
    <property type="match status" value="1"/>
</dbReference>
<organism evidence="3 4">
    <name type="scientific">Desulfonatronospira thiodismutans ASO3-1</name>
    <dbReference type="NCBI Taxonomy" id="555779"/>
    <lineage>
        <taxon>Bacteria</taxon>
        <taxon>Pseudomonadati</taxon>
        <taxon>Thermodesulfobacteriota</taxon>
        <taxon>Desulfovibrionia</taxon>
        <taxon>Desulfovibrionales</taxon>
        <taxon>Desulfonatronovibrionaceae</taxon>
        <taxon>Desulfonatronospira</taxon>
    </lineage>
</organism>
<dbReference type="eggNOG" id="COG1315">
    <property type="taxonomic scope" value="Bacteria"/>
</dbReference>
<comment type="caution">
    <text evidence="3">The sequence shown here is derived from an EMBL/GenBank/DDBJ whole genome shotgun (WGS) entry which is preliminary data.</text>
</comment>
<evidence type="ECO:0000313" key="3">
    <source>
        <dbReference type="EMBL" id="EFI33859.1"/>
    </source>
</evidence>
<dbReference type="Proteomes" id="UP000005496">
    <property type="component" value="Unassembled WGS sequence"/>
</dbReference>